<proteinExistence type="inferred from homology"/>
<feature type="repeat" description="HEAT" evidence="3">
    <location>
        <begin position="1701"/>
        <end position="1736"/>
    </location>
</feature>
<feature type="compositionally biased region" description="Basic and acidic residues" evidence="4">
    <location>
        <begin position="808"/>
        <end position="821"/>
    </location>
</feature>
<evidence type="ECO:0000256" key="4">
    <source>
        <dbReference type="SAM" id="MobiDB-lite"/>
    </source>
</evidence>
<dbReference type="InterPro" id="IPR011989">
    <property type="entry name" value="ARM-like"/>
</dbReference>
<comment type="similarity">
    <text evidence="1">Belongs to the GCN1 family.</text>
</comment>
<dbReference type="Gene3D" id="1.25.10.10">
    <property type="entry name" value="Leucine-rich Repeat Variant"/>
    <property type="match status" value="6"/>
</dbReference>
<dbReference type="GO" id="GO:0034198">
    <property type="term" value="P:cellular response to amino acid starvation"/>
    <property type="evidence" value="ECO:0007669"/>
    <property type="project" value="TreeGrafter"/>
</dbReference>
<feature type="region of interest" description="Disordered" evidence="4">
    <location>
        <begin position="756"/>
        <end position="821"/>
    </location>
</feature>
<name>A0AAV1IHS4_9CHLO</name>
<comment type="caution">
    <text evidence="6">The sequence shown here is derived from an EMBL/GenBank/DDBJ whole genome shotgun (WGS) entry which is preliminary data.</text>
</comment>
<dbReference type="GO" id="GO:0005829">
    <property type="term" value="C:cytosol"/>
    <property type="evidence" value="ECO:0007669"/>
    <property type="project" value="TreeGrafter"/>
</dbReference>
<evidence type="ECO:0000256" key="1">
    <source>
        <dbReference type="ARBA" id="ARBA00007366"/>
    </source>
</evidence>
<dbReference type="Pfam" id="PF24984">
    <property type="entry name" value="HEAT_EF3_GNC1"/>
    <property type="match status" value="1"/>
</dbReference>
<dbReference type="Pfam" id="PF23271">
    <property type="entry name" value="HEAT_GCN1"/>
    <property type="match status" value="2"/>
</dbReference>
<dbReference type="EMBL" id="CAUYUE010000013">
    <property type="protein sequence ID" value="CAK0785995.1"/>
    <property type="molecule type" value="Genomic_DNA"/>
</dbReference>
<feature type="domain" description="TOG" evidence="5">
    <location>
        <begin position="1608"/>
        <end position="1866"/>
    </location>
</feature>
<sequence>MEWYKIQDAASAGRTRQVFWMRMASHVQESDILDAEAVDLCSLLFGTALPFYSDLASQKAVERVLEKALLKESFLKAFATSLLRIDGSHRSRQECFVLHKWTSLALQALRLPTGLKAAQKLMDRQVSYLDPLIWVPTHWRPIGRAVRSTIGKDEALLKAYISLENATGSPGLVRALLEGFRISPSIMKEHAADILTVFVEKVLSSRVAVPNAVLECYRPLIRGLSLYEVEKMLLPALLRVAKRLPEVMLPVMEAVFGMLDVEMSSQSVSVTRELLPQLRHAKEAVREGAAACLQRLAARVKDTDTVASMSEVLEAVLSGKAEGKLRNATERLGVLKGLTALSSAPCRGQAMAELAASIASLLAKMYKEEGNEPAKLEIVRCLGAWCIAADALPAEAQTQFERGLGEKDTLLQAHLTALVQVSQESERARPAASQLLSRLTKIAAEGSAKVAQRAEGVRASLAVALVASTAPEAGSSVPSSFWDALKAGKAPLLSTATLARLASADAVLQLHLAESLLLQHAVRLDSSATQQCVHLIVTATAHHDKAVRQAACSVAAACVKQALSLSGDFIAALQQLLRIAPDIPAAAPSGGPAEEEGVSPIALSNWLQTCLHSMAPPPESGATPLGPEAAARLLLAAHHPSTTMARARTDSVWCSLRERVGSMAGPLATSEAVEVLTAEHGASSAVSDEREAAQLSLSSAMAENASGVAAQLMPRLRSMLDLAEHNSLSPTQIQIFQAPPGQIAVKVDIHSVGIANGHASSRGAGTNEMPKSSGPKSQAPPTKPIHANGTVSKAAPAKGKPGASKASQKRDPAEVQRERQLADEQNVRLEVFQIRDRLADGLRALAGAASGSRSFTLEHLEEFLDLVLPLLGSPLVGETAAFDAVCALAQALPGALGSHALAISRALRVIELSRQGKGEGDATVDKQPVIESIAAIREATADGKALPSPAYIMVFPIISAVLSWPVPSPLHEPALSALALHVSPSVCLPRTAMLALLYQVLETMPAYREKVQPLLQSLCRGVSEQEVPAALQGLLANSAHTRFAALSALHLLPCLPTGHFSENSRDAAVLWLACHDTDAANAELAHKLTSEAGIEFPLDYIPPLADALSQDSSDIRQAAADALATGMKMHPEQGTSTLTAIQGCFSNGSRAGRSGSALALKACAAQLSGEQVTSILDFLLGQGLADADDEVRSQMVAAGMELVVKHGAEHTSNMLSVFEGYLEAKGVKDESSYDRVREGVVIFLGTLAQHLDAEGPKIRSILSTLVDVLRTPSSDVQRAVSDCLEPLMAILAPDESFIISLIDRVQGLLLKGASYGDRRGAAFGLAGMIKGLGISAINKYGTMDALKKALDDQTSADAREGALFAFECLCEKLGRLFEPYIVQLMAKLLEKFGDTSAAVRDATDGVARAVMANLSSQGVKLVLPSLLEGVDSRAWRSKQGSVQMLGAMAHCAPRQLGTALPAVVPKLSEVLSDPHPKVQSAARRALKEVGSVVRNAEVQALAPVLLSAIADPNTKAKAALDTLLNTIFVNTVDAASLALIVPVVHRGLRDRSGDAKKKAARIVGDMCELINEPKDMAPYVPLLMPELQNALVDPLPEVRATAAHALGSLLRGMGEQHFQGLMPWLLTTLKSEKSSVERSGAAQGLAEVLAVLGRSHVDALLPELLAACSSTAPFVREGSLTLFRFLPHSIPRVFQDHLGVVLPAILDGLADESEGVRDAALQAGRTAVELFAQTSLPLLLPAVENGIIHDNWRIRQSSVELLGDLLFKVAGTSGKVQMDGESDEEGLSSEAHGSAIIEALGWDRRNEIVASLYMARSDVAYTVRTAAVHVWKTIVSNTPRTLAEILPALMRSIIESLASSGEERQQMAGRCLGELVRKMGERVLTHIIPILQKGMSSEDAATRQGVCYGLKELLDNITRQQLAENLGTLLPTVQGALVDPDAGVRQAAASAFNILFKSGGGSAVESVIPTLLAGLEGSSEQASQALEGLRVILGVRPQTLGSMVPKLLRPPLHSTNLHALAALAEVAGTSIHPHLSSIFPPVLALASQRGGGNPTAAAAWDVARKVSSAVGEDVSYLLIAQLEKGLEDPSKRQAAAETINYYCSTSKHDFQEHVPGLLTALVGLMMEEDKDILMACWTALGAVISSIPKELQPSYVRTMREAVQTARDKERRKRKPGPLLLAGFCLPKALQPVLPIYLQGMLQGSSGELREIAAEGLGELVEVTSQESLRPFTVQITGPLIRIIGDRFAWQVKAAILHTLGLLIGKAGPGLKPFVPQLQTTFLKCLSDQARQVRQSAALNLGQLTKMSMRVDQLAGDLTTSAKTAEPALRESYLTALCGMLESVGERISPQVLSNTGSVLQEQLAAAGMQRCSLP</sequence>
<feature type="domain" description="TOG" evidence="5">
    <location>
        <begin position="1300"/>
        <end position="1522"/>
    </location>
</feature>
<evidence type="ECO:0000256" key="3">
    <source>
        <dbReference type="PROSITE-ProRule" id="PRU00103"/>
    </source>
</evidence>
<dbReference type="Proteomes" id="UP001314263">
    <property type="component" value="Unassembled WGS sequence"/>
</dbReference>
<evidence type="ECO:0000313" key="7">
    <source>
        <dbReference type="Proteomes" id="UP001314263"/>
    </source>
</evidence>
<dbReference type="InterPro" id="IPR057546">
    <property type="entry name" value="HEAT_GCN1"/>
</dbReference>
<dbReference type="Pfam" id="PF24987">
    <property type="entry name" value="HEAT_EF3_N"/>
    <property type="match status" value="1"/>
</dbReference>
<feature type="repeat" description="HEAT" evidence="3">
    <location>
        <begin position="1463"/>
        <end position="1501"/>
    </location>
</feature>
<feature type="compositionally biased region" description="Low complexity" evidence="4">
    <location>
        <begin position="792"/>
        <end position="806"/>
    </location>
</feature>
<dbReference type="PROSITE" id="PS50077">
    <property type="entry name" value="HEAT_REPEAT"/>
    <property type="match status" value="4"/>
</dbReference>
<protein>
    <recommendedName>
        <fullName evidence="5">TOG domain-containing protein</fullName>
    </recommendedName>
</protein>
<reference evidence="6 7" key="1">
    <citation type="submission" date="2023-10" db="EMBL/GenBank/DDBJ databases">
        <authorList>
            <person name="Maclean D."/>
            <person name="Macfadyen A."/>
        </authorList>
    </citation>
    <scope>NUCLEOTIDE SEQUENCE [LARGE SCALE GENOMIC DNA]</scope>
</reference>
<accession>A0AAV1IHS4</accession>
<dbReference type="InterPro" id="IPR021133">
    <property type="entry name" value="HEAT_type_2"/>
</dbReference>
<keyword evidence="2" id="KW-0677">Repeat</keyword>
<dbReference type="PANTHER" id="PTHR23346">
    <property type="entry name" value="TRANSLATIONAL ACTIVATOR GCN1-RELATED"/>
    <property type="match status" value="1"/>
</dbReference>
<organism evidence="6 7">
    <name type="scientific">Coccomyxa viridis</name>
    <dbReference type="NCBI Taxonomy" id="1274662"/>
    <lineage>
        <taxon>Eukaryota</taxon>
        <taxon>Viridiplantae</taxon>
        <taxon>Chlorophyta</taxon>
        <taxon>core chlorophytes</taxon>
        <taxon>Trebouxiophyceae</taxon>
        <taxon>Trebouxiophyceae incertae sedis</taxon>
        <taxon>Coccomyxaceae</taxon>
        <taxon>Coccomyxa</taxon>
    </lineage>
</organism>
<dbReference type="Pfam" id="PF24993">
    <property type="entry name" value="GNC1_N"/>
    <property type="match status" value="1"/>
</dbReference>
<evidence type="ECO:0000256" key="2">
    <source>
        <dbReference type="ARBA" id="ARBA00022737"/>
    </source>
</evidence>
<evidence type="ECO:0000259" key="5">
    <source>
        <dbReference type="SMART" id="SM01349"/>
    </source>
</evidence>
<feature type="repeat" description="HEAT" evidence="3">
    <location>
        <begin position="1583"/>
        <end position="1621"/>
    </location>
</feature>
<feature type="repeat" description="HEAT" evidence="3">
    <location>
        <begin position="1929"/>
        <end position="1966"/>
    </location>
</feature>
<dbReference type="SUPFAM" id="SSF48371">
    <property type="entry name" value="ARM repeat"/>
    <property type="match status" value="5"/>
</dbReference>
<dbReference type="InterPro" id="IPR034085">
    <property type="entry name" value="TOG"/>
</dbReference>
<dbReference type="PANTHER" id="PTHR23346:SF7">
    <property type="entry name" value="STALLED RIBOSOME SENSOR GCN1"/>
    <property type="match status" value="1"/>
</dbReference>
<dbReference type="GO" id="GO:0019887">
    <property type="term" value="F:protein kinase regulator activity"/>
    <property type="evidence" value="ECO:0007669"/>
    <property type="project" value="TreeGrafter"/>
</dbReference>
<dbReference type="InterPro" id="IPR056810">
    <property type="entry name" value="GNC1-like_N"/>
</dbReference>
<dbReference type="SMART" id="SM01349">
    <property type="entry name" value="TOG"/>
    <property type="match status" value="2"/>
</dbReference>
<dbReference type="GO" id="GO:0006417">
    <property type="term" value="P:regulation of translation"/>
    <property type="evidence" value="ECO:0007669"/>
    <property type="project" value="TreeGrafter"/>
</dbReference>
<gene>
    <name evidence="6" type="ORF">CVIRNUC_009208</name>
</gene>
<dbReference type="InterPro" id="IPR016024">
    <property type="entry name" value="ARM-type_fold"/>
</dbReference>
<keyword evidence="7" id="KW-1185">Reference proteome</keyword>
<evidence type="ECO:0000313" key="6">
    <source>
        <dbReference type="EMBL" id="CAK0785995.1"/>
    </source>
</evidence>